<accession>A0A498NYA9</accession>
<dbReference type="Proteomes" id="UP000290572">
    <property type="component" value="Unassembled WGS sequence"/>
</dbReference>
<keyword evidence="3" id="KW-1185">Reference proteome</keyword>
<feature type="region of interest" description="Disordered" evidence="1">
    <location>
        <begin position="262"/>
        <end position="283"/>
    </location>
</feature>
<dbReference type="Gene3D" id="2.40.70.10">
    <property type="entry name" value="Acid Proteases"/>
    <property type="match status" value="1"/>
</dbReference>
<dbReference type="CDD" id="cd00303">
    <property type="entry name" value="retropepsin_like"/>
    <property type="match status" value="1"/>
</dbReference>
<organism evidence="2 3">
    <name type="scientific">Labeo rohita</name>
    <name type="common">Indian major carp</name>
    <name type="synonym">Cyprinus rohita</name>
    <dbReference type="NCBI Taxonomy" id="84645"/>
    <lineage>
        <taxon>Eukaryota</taxon>
        <taxon>Metazoa</taxon>
        <taxon>Chordata</taxon>
        <taxon>Craniata</taxon>
        <taxon>Vertebrata</taxon>
        <taxon>Euteleostomi</taxon>
        <taxon>Actinopterygii</taxon>
        <taxon>Neopterygii</taxon>
        <taxon>Teleostei</taxon>
        <taxon>Ostariophysi</taxon>
        <taxon>Cypriniformes</taxon>
        <taxon>Cyprinidae</taxon>
        <taxon>Labeoninae</taxon>
        <taxon>Labeonini</taxon>
        <taxon>Labeo</taxon>
    </lineage>
</organism>
<evidence type="ECO:0000313" key="3">
    <source>
        <dbReference type="Proteomes" id="UP000290572"/>
    </source>
</evidence>
<comment type="caution">
    <text evidence="2">The sequence shown here is derived from an EMBL/GenBank/DDBJ whole genome shotgun (WGS) entry which is preliminary data.</text>
</comment>
<dbReference type="Pfam" id="PF13650">
    <property type="entry name" value="Asp_protease_2"/>
    <property type="match status" value="1"/>
</dbReference>
<dbReference type="InterPro" id="IPR021109">
    <property type="entry name" value="Peptidase_aspartic_dom_sf"/>
</dbReference>
<protein>
    <submittedName>
        <fullName evidence="2">Retrotransposon-derived PEG10</fullName>
    </submittedName>
</protein>
<gene>
    <name evidence="2" type="ORF">ROHU_003066</name>
</gene>
<evidence type="ECO:0000256" key="1">
    <source>
        <dbReference type="SAM" id="MobiDB-lite"/>
    </source>
</evidence>
<dbReference type="EMBL" id="QBIY01008474">
    <property type="protein sequence ID" value="RXN36324.1"/>
    <property type="molecule type" value="Genomic_DNA"/>
</dbReference>
<proteinExistence type="predicted"/>
<name>A0A498NYA9_LABRO</name>
<sequence length="335" mass="37257">MIDSGAALNIIDRTIVEKYQIPTQTCTPPIKIKAINDTLIGEGITHQTRTLTLKVGLLHQESITFYIVDSPKHDAVLGFPWLSTHDPDISWYHGQTIPEACTLISEQETVIPAYTKGVAVRLNLRCGQTLSHSLGFFQPSPECVELGLTLEATPLVEVTSRALYILFNNCMAMDVRVPKAYRLGWLVSYDFQDFELVLPVIGPLPVSMIPEGSSSHTVVTVPFKIITILSVVPVVKEQVCRTELTVDQHLAVYTVSSHPTCETDNATAPPTVHQTDDVKTGEPYPGFETQVQQILKDADALREDADRHKLRQVLYKYKDSFAKDSLDLQDSSRIV</sequence>
<evidence type="ECO:0000313" key="2">
    <source>
        <dbReference type="EMBL" id="RXN36324.1"/>
    </source>
</evidence>
<reference evidence="2 3" key="1">
    <citation type="submission" date="2018-03" db="EMBL/GenBank/DDBJ databases">
        <title>Draft genome sequence of Rohu Carp (Labeo rohita).</title>
        <authorList>
            <person name="Das P."/>
            <person name="Kushwaha B."/>
            <person name="Joshi C.G."/>
            <person name="Kumar D."/>
            <person name="Nagpure N.S."/>
            <person name="Sahoo L."/>
            <person name="Das S.P."/>
            <person name="Bit A."/>
            <person name="Patnaik S."/>
            <person name="Meher P.K."/>
            <person name="Jayasankar P."/>
            <person name="Koringa P.G."/>
            <person name="Patel N.V."/>
            <person name="Hinsu A.T."/>
            <person name="Kumar R."/>
            <person name="Pandey M."/>
            <person name="Agarwal S."/>
            <person name="Srivastava S."/>
            <person name="Singh M."/>
            <person name="Iquebal M.A."/>
            <person name="Jaiswal S."/>
            <person name="Angadi U.B."/>
            <person name="Kumar N."/>
            <person name="Raza M."/>
            <person name="Shah T.M."/>
            <person name="Rai A."/>
            <person name="Jena J.K."/>
        </authorList>
    </citation>
    <scope>NUCLEOTIDE SEQUENCE [LARGE SCALE GENOMIC DNA]</scope>
    <source>
        <strain evidence="2">DASCIFA01</strain>
        <tissue evidence="2">Testis</tissue>
    </source>
</reference>
<dbReference type="STRING" id="84645.A0A498NYA9"/>
<dbReference type="AlphaFoldDB" id="A0A498NYA9"/>